<dbReference type="PANTHER" id="PTHR40078:SF1">
    <property type="entry name" value="INTEGRAL MEMBRANE PROTEIN"/>
    <property type="match status" value="1"/>
</dbReference>
<accession>A0A3D9V1I2</accession>
<evidence type="ECO:0000313" key="3">
    <source>
        <dbReference type="Proteomes" id="UP000256485"/>
    </source>
</evidence>
<feature type="transmembrane region" description="Helical" evidence="1">
    <location>
        <begin position="174"/>
        <end position="196"/>
    </location>
</feature>
<keyword evidence="1" id="KW-1133">Transmembrane helix</keyword>
<sequence>MSTATSDVDFAASPLATLREGRLVRRLTQLFVGLGVYGVSLALLVRADLGLFPWDVLHQGLMHHVPLSFGTIVILTSVVVLLAWIPLRQWPGVGTICNAVVIGLVADVVLAVLHTPTSLLARGVLVVSGVVLNAVATAAYIGARLGPGPRDGLMTGLVRRTGKSVRLVRTTIELSVVVVGVLLGGTIGIGTLLYAFTIGPLVHVLLPLCTVAPRPPARPTTPVTSGDSLSA</sequence>
<dbReference type="Proteomes" id="UP000256485">
    <property type="component" value="Unassembled WGS sequence"/>
</dbReference>
<feature type="transmembrane region" description="Helical" evidence="1">
    <location>
        <begin position="27"/>
        <end position="45"/>
    </location>
</feature>
<feature type="transmembrane region" description="Helical" evidence="1">
    <location>
        <begin position="92"/>
        <end position="113"/>
    </location>
</feature>
<comment type="caution">
    <text evidence="2">The sequence shown here is derived from an EMBL/GenBank/DDBJ whole genome shotgun (WGS) entry which is preliminary data.</text>
</comment>
<evidence type="ECO:0000313" key="2">
    <source>
        <dbReference type="EMBL" id="REF35652.1"/>
    </source>
</evidence>
<reference evidence="2 3" key="1">
    <citation type="submission" date="2018-08" db="EMBL/GenBank/DDBJ databases">
        <title>Sequencing the genomes of 1000 actinobacteria strains.</title>
        <authorList>
            <person name="Klenk H.-P."/>
        </authorList>
    </citation>
    <scope>NUCLEOTIDE SEQUENCE [LARGE SCALE GENOMIC DNA]</scope>
    <source>
        <strain evidence="2 3">DSM 22891</strain>
    </source>
</reference>
<protein>
    <submittedName>
        <fullName evidence="2">Putative membrane protein YczE</fullName>
    </submittedName>
</protein>
<keyword evidence="1" id="KW-0472">Membrane</keyword>
<dbReference type="OrthoDB" id="154912at2"/>
<proteinExistence type="predicted"/>
<dbReference type="EMBL" id="QTUC01000001">
    <property type="protein sequence ID" value="REF35652.1"/>
    <property type="molecule type" value="Genomic_DNA"/>
</dbReference>
<dbReference type="InterPro" id="IPR038750">
    <property type="entry name" value="YczE/YyaS-like"/>
</dbReference>
<feature type="transmembrane region" description="Helical" evidence="1">
    <location>
        <begin position="119"/>
        <end position="141"/>
    </location>
</feature>
<feature type="transmembrane region" description="Helical" evidence="1">
    <location>
        <begin position="65"/>
        <end position="85"/>
    </location>
</feature>
<keyword evidence="1" id="KW-0812">Transmembrane</keyword>
<name>A0A3D9V1I2_THECX</name>
<dbReference type="AlphaFoldDB" id="A0A3D9V1I2"/>
<dbReference type="Pfam" id="PF19700">
    <property type="entry name" value="DUF6198"/>
    <property type="match status" value="1"/>
</dbReference>
<dbReference type="PANTHER" id="PTHR40078">
    <property type="entry name" value="INTEGRAL MEMBRANE PROTEIN-RELATED"/>
    <property type="match status" value="1"/>
</dbReference>
<organism evidence="2 3">
    <name type="scientific">Thermasporomyces composti</name>
    <dbReference type="NCBI Taxonomy" id="696763"/>
    <lineage>
        <taxon>Bacteria</taxon>
        <taxon>Bacillati</taxon>
        <taxon>Actinomycetota</taxon>
        <taxon>Actinomycetes</taxon>
        <taxon>Propionibacteriales</taxon>
        <taxon>Nocardioidaceae</taxon>
        <taxon>Thermasporomyces</taxon>
    </lineage>
</organism>
<gene>
    <name evidence="2" type="ORF">DFJ64_1035</name>
</gene>
<evidence type="ECO:0000256" key="1">
    <source>
        <dbReference type="SAM" id="Phobius"/>
    </source>
</evidence>
<keyword evidence="3" id="KW-1185">Reference proteome</keyword>
<dbReference type="RefSeq" id="WP_115849400.1">
    <property type="nucleotide sequence ID" value="NZ_QTUC01000001.1"/>
</dbReference>